<evidence type="ECO:0000256" key="1">
    <source>
        <dbReference type="SAM" id="MobiDB-lite"/>
    </source>
</evidence>
<protein>
    <submittedName>
        <fullName evidence="2">Uncharacterized protein</fullName>
    </submittedName>
</protein>
<reference evidence="2 3" key="1">
    <citation type="submission" date="2018-06" db="EMBL/GenBank/DDBJ databases">
        <title>Genomic Encyclopedia of Type Strains, Phase IV (KMG-IV): sequencing the most valuable type-strain genomes for metagenomic binning, comparative biology and taxonomic classification.</title>
        <authorList>
            <person name="Goeker M."/>
        </authorList>
    </citation>
    <scope>NUCLEOTIDE SEQUENCE [LARGE SCALE GENOMIC DNA]</scope>
    <source>
        <strain evidence="2 3">DSM 25520</strain>
    </source>
</reference>
<sequence>MSEGRDIIEPPQWHQRDDRREPVLDRNYNPPRVVRYVGWRPCIRCGRKFFSRDVAGVRMCLPCKDGRKVEEW</sequence>
<comment type="caution">
    <text evidence="2">The sequence shown here is derived from an EMBL/GenBank/DDBJ whole genome shotgun (WGS) entry which is preliminary data.</text>
</comment>
<dbReference type="EMBL" id="QNRQ01000003">
    <property type="protein sequence ID" value="RBP41019.1"/>
    <property type="molecule type" value="Genomic_DNA"/>
</dbReference>
<dbReference type="AlphaFoldDB" id="A0A366HGL9"/>
<gene>
    <name evidence="2" type="ORF">DFR37_103365</name>
</gene>
<dbReference type="Proteomes" id="UP000253628">
    <property type="component" value="Unassembled WGS sequence"/>
</dbReference>
<proteinExistence type="predicted"/>
<evidence type="ECO:0000313" key="2">
    <source>
        <dbReference type="EMBL" id="RBP41019.1"/>
    </source>
</evidence>
<feature type="region of interest" description="Disordered" evidence="1">
    <location>
        <begin position="1"/>
        <end position="25"/>
    </location>
</feature>
<accession>A0A366HGL9</accession>
<keyword evidence="3" id="KW-1185">Reference proteome</keyword>
<name>A0A366HGL9_9BURK</name>
<evidence type="ECO:0000313" key="3">
    <source>
        <dbReference type="Proteomes" id="UP000253628"/>
    </source>
</evidence>
<feature type="compositionally biased region" description="Basic and acidic residues" evidence="1">
    <location>
        <begin position="1"/>
        <end position="24"/>
    </location>
</feature>
<organism evidence="2 3">
    <name type="scientific">Eoetvoesiella caeni</name>
    <dbReference type="NCBI Taxonomy" id="645616"/>
    <lineage>
        <taxon>Bacteria</taxon>
        <taxon>Pseudomonadati</taxon>
        <taxon>Pseudomonadota</taxon>
        <taxon>Betaproteobacteria</taxon>
        <taxon>Burkholderiales</taxon>
        <taxon>Alcaligenaceae</taxon>
        <taxon>Eoetvoesiella</taxon>
    </lineage>
</organism>